<dbReference type="PANTHER" id="PTHR24379">
    <property type="entry name" value="KRAB AND ZINC FINGER DOMAIN-CONTAINING"/>
    <property type="match status" value="1"/>
</dbReference>
<name>A0A6J1MVZ6_BICAN</name>
<dbReference type="PROSITE" id="PS51915">
    <property type="entry name" value="ZAD"/>
    <property type="match status" value="1"/>
</dbReference>
<dbReference type="PROSITE" id="PS00028">
    <property type="entry name" value="ZINC_FINGER_C2H2_1"/>
    <property type="match status" value="5"/>
</dbReference>
<evidence type="ECO:0000313" key="10">
    <source>
        <dbReference type="Proteomes" id="UP001652582"/>
    </source>
</evidence>
<feature type="region of interest" description="Disordered" evidence="7">
    <location>
        <begin position="179"/>
        <end position="225"/>
    </location>
</feature>
<dbReference type="Gene3D" id="3.30.160.60">
    <property type="entry name" value="Classic Zinc Finger"/>
    <property type="match status" value="6"/>
</dbReference>
<dbReference type="GO" id="GO:0008270">
    <property type="term" value="F:zinc ion binding"/>
    <property type="evidence" value="ECO:0007669"/>
    <property type="project" value="UniProtKB-UniRule"/>
</dbReference>
<feature type="binding site" evidence="6">
    <location>
        <position position="68"/>
    </location>
    <ligand>
        <name>Zn(2+)</name>
        <dbReference type="ChEBI" id="CHEBI:29105"/>
    </ligand>
</feature>
<dbReference type="InterPro" id="IPR012934">
    <property type="entry name" value="Znf_AD"/>
</dbReference>
<organism evidence="10 11">
    <name type="scientific">Bicyclus anynana</name>
    <name type="common">Squinting bush brown butterfly</name>
    <dbReference type="NCBI Taxonomy" id="110368"/>
    <lineage>
        <taxon>Eukaryota</taxon>
        <taxon>Metazoa</taxon>
        <taxon>Ecdysozoa</taxon>
        <taxon>Arthropoda</taxon>
        <taxon>Hexapoda</taxon>
        <taxon>Insecta</taxon>
        <taxon>Pterygota</taxon>
        <taxon>Neoptera</taxon>
        <taxon>Endopterygota</taxon>
        <taxon>Lepidoptera</taxon>
        <taxon>Glossata</taxon>
        <taxon>Ditrysia</taxon>
        <taxon>Papilionoidea</taxon>
        <taxon>Nymphalidae</taxon>
        <taxon>Satyrinae</taxon>
        <taxon>Satyrini</taxon>
        <taxon>Mycalesina</taxon>
        <taxon>Bicyclus</taxon>
    </lineage>
</organism>
<keyword evidence="3 5" id="KW-0863">Zinc-finger</keyword>
<dbReference type="InterPro" id="IPR036236">
    <property type="entry name" value="Znf_C2H2_sf"/>
</dbReference>
<dbReference type="Pfam" id="PF00096">
    <property type="entry name" value="zf-C2H2"/>
    <property type="match status" value="2"/>
</dbReference>
<dbReference type="Pfam" id="PF07776">
    <property type="entry name" value="zf-AD"/>
    <property type="match status" value="1"/>
</dbReference>
<dbReference type="InterPro" id="IPR013087">
    <property type="entry name" value="Znf_C2H2_type"/>
</dbReference>
<evidence type="ECO:0000256" key="2">
    <source>
        <dbReference type="ARBA" id="ARBA00022737"/>
    </source>
</evidence>
<feature type="region of interest" description="Disordered" evidence="7">
    <location>
        <begin position="128"/>
        <end position="150"/>
    </location>
</feature>
<feature type="domain" description="C2H2-type" evidence="8">
    <location>
        <begin position="566"/>
        <end position="594"/>
    </location>
</feature>
<evidence type="ECO:0000256" key="1">
    <source>
        <dbReference type="ARBA" id="ARBA00022723"/>
    </source>
</evidence>
<protein>
    <submittedName>
        <fullName evidence="11">Zinc finger protein 26 isoform X2</fullName>
    </submittedName>
</protein>
<keyword evidence="2" id="KW-0677">Repeat</keyword>
<feature type="binding site" evidence="6">
    <location>
        <position position="18"/>
    </location>
    <ligand>
        <name>Zn(2+)</name>
        <dbReference type="ChEBI" id="CHEBI:29105"/>
    </ligand>
</feature>
<evidence type="ECO:0000256" key="5">
    <source>
        <dbReference type="PROSITE-ProRule" id="PRU00042"/>
    </source>
</evidence>
<feature type="compositionally biased region" description="Basic and acidic residues" evidence="7">
    <location>
        <begin position="128"/>
        <end position="138"/>
    </location>
</feature>
<dbReference type="RefSeq" id="XP_023939820.2">
    <property type="nucleotide sequence ID" value="XM_024084052.2"/>
</dbReference>
<evidence type="ECO:0000313" key="11">
    <source>
        <dbReference type="RefSeq" id="XP_023939820.2"/>
    </source>
</evidence>
<dbReference type="GO" id="GO:0005634">
    <property type="term" value="C:nucleus"/>
    <property type="evidence" value="ECO:0007669"/>
    <property type="project" value="InterPro"/>
</dbReference>
<feature type="domain" description="C2H2-type" evidence="8">
    <location>
        <begin position="384"/>
        <end position="415"/>
    </location>
</feature>
<dbReference type="GeneID" id="112047122"/>
<dbReference type="AlphaFoldDB" id="A0A6J1MVZ6"/>
<evidence type="ECO:0000256" key="4">
    <source>
        <dbReference type="ARBA" id="ARBA00022833"/>
    </source>
</evidence>
<keyword evidence="1 6" id="KW-0479">Metal-binding</keyword>
<dbReference type="SMART" id="SM00868">
    <property type="entry name" value="zf-AD"/>
    <property type="match status" value="2"/>
</dbReference>
<keyword evidence="4 6" id="KW-0862">Zinc</keyword>
<feature type="binding site" evidence="6">
    <location>
        <position position="71"/>
    </location>
    <ligand>
        <name>Zn(2+)</name>
        <dbReference type="ChEBI" id="CHEBI:29105"/>
    </ligand>
</feature>
<dbReference type="PROSITE" id="PS50157">
    <property type="entry name" value="ZINC_FINGER_C2H2_2"/>
    <property type="match status" value="4"/>
</dbReference>
<feature type="domain" description="C2H2-type" evidence="8">
    <location>
        <begin position="688"/>
        <end position="714"/>
    </location>
</feature>
<sequence length="714" mass="83247">MAAKTSEWRPGPTVCRCCLSEGCYKDISTEYFWMGKREVYSEMLSDTFDLSISYSKSGGPNSASRLICEPCIGRLRDAAEFKRQVQECEKTFVQCLDPVTALADMQVTLELEKEVKVEMVKEEKMRLSDDDDYGAHDYGDDDDDYDDLDDQPLTKLASKIPKKEDVDVLDLLDNAKVTEKRKSSTKVKGQPSKKSKCKQTAGSSKQQKPEPKKKKGSTLEIRGRRENESEKKKIILVYQTPQRRNAELVLRHSTAYPFKTRFSQILCAFCHDEYNTLSSLRYHMKTDHVNTDFKNVFYRTKDNLIKVDITDLKCNICHHDIQDVDSLMGHLSREHNKPVRFNARFGVLPYKQNAIDHWVCVYCQKTYLEFIQFKRHIATHFMNFSCDKCGTTFVSEHALRDHRRQVKCFRTAYKPRNGRVLRPRTNAEIILQCSTACPFRTWKSNFNCVFCRVQSNDPSNLRAHMLTRHENYDVQAAFYKKLGKEFLKIDITDLQCKLCFMPIENFENLTYHLKNDHQQPINSDAQLGVLPFRLNDGSIWKCTMCPNEFKDFISLKKHTSEHFQNYVCDTCGEGFITESAMIAHTKIPHENKYNCSRCVATFSTLEERNVHVKTQHTSTPYMCVYCKDKPRFANWELRKKHLMEVHNYKTGADKYECTTCQKTFKTRSGKYNHMARTHRLKKDTELNYPCHSCPKAFTTQLFLDKHVAKKHFDV</sequence>
<keyword evidence="10" id="KW-1185">Reference proteome</keyword>
<dbReference type="OrthoDB" id="3069995at2759"/>
<accession>A0A6J1MVZ6</accession>
<dbReference type="PANTHER" id="PTHR24379:SF121">
    <property type="entry name" value="C2H2-TYPE DOMAIN-CONTAINING PROTEIN"/>
    <property type="match status" value="1"/>
</dbReference>
<gene>
    <name evidence="11" type="primary">LOC112047122</name>
</gene>
<dbReference type="SUPFAM" id="SSF57667">
    <property type="entry name" value="beta-beta-alpha zinc fingers"/>
    <property type="match status" value="2"/>
</dbReference>
<evidence type="ECO:0000259" key="9">
    <source>
        <dbReference type="PROSITE" id="PS51915"/>
    </source>
</evidence>
<evidence type="ECO:0000259" key="8">
    <source>
        <dbReference type="PROSITE" id="PS50157"/>
    </source>
</evidence>
<evidence type="ECO:0000256" key="3">
    <source>
        <dbReference type="ARBA" id="ARBA00022771"/>
    </source>
</evidence>
<evidence type="ECO:0000256" key="6">
    <source>
        <dbReference type="PROSITE-ProRule" id="PRU01263"/>
    </source>
</evidence>
<dbReference type="SMART" id="SM00355">
    <property type="entry name" value="ZnF_C2H2"/>
    <property type="match status" value="12"/>
</dbReference>
<reference evidence="11" key="1">
    <citation type="submission" date="2025-08" db="UniProtKB">
        <authorList>
            <consortium name="RefSeq"/>
        </authorList>
    </citation>
    <scope>IDENTIFICATION</scope>
</reference>
<dbReference type="Proteomes" id="UP001652582">
    <property type="component" value="Chromosome 26"/>
</dbReference>
<feature type="compositionally biased region" description="Acidic residues" evidence="7">
    <location>
        <begin position="139"/>
        <end position="150"/>
    </location>
</feature>
<feature type="binding site" evidence="6">
    <location>
        <position position="15"/>
    </location>
    <ligand>
        <name>Zn(2+)</name>
        <dbReference type="ChEBI" id="CHEBI:29105"/>
    </ligand>
</feature>
<feature type="domain" description="C2H2-type" evidence="8">
    <location>
        <begin position="655"/>
        <end position="683"/>
    </location>
</feature>
<evidence type="ECO:0000256" key="7">
    <source>
        <dbReference type="SAM" id="MobiDB-lite"/>
    </source>
</evidence>
<proteinExistence type="predicted"/>
<feature type="domain" description="ZAD" evidence="9">
    <location>
        <begin position="13"/>
        <end position="95"/>
    </location>
</feature>